<gene>
    <name evidence="1" type="ORF">SAMN06295920_103181</name>
</gene>
<protein>
    <submittedName>
        <fullName evidence="1">Putative chitinase</fullName>
    </submittedName>
</protein>
<reference evidence="2" key="1">
    <citation type="submission" date="2017-02" db="EMBL/GenBank/DDBJ databases">
        <authorList>
            <person name="Varghese N."/>
            <person name="Submissions S."/>
        </authorList>
    </citation>
    <scope>NUCLEOTIDE SEQUENCE [LARGE SCALE GENOMIC DNA]</scope>
    <source>
        <strain evidence="2">UM2</strain>
    </source>
</reference>
<evidence type="ECO:0000313" key="1">
    <source>
        <dbReference type="EMBL" id="SKB49200.1"/>
    </source>
</evidence>
<dbReference type="RefSeq" id="WP_079647506.1">
    <property type="nucleotide sequence ID" value="NZ_FUYM01000003.1"/>
</dbReference>
<sequence length="227" mass="24420">MIDWKPAQRNIGVTPDGIIGPNTMRALLRRVSTLADATPDQGIINSLATAALVHLPAYGLTDSRERLAWALAETANETGGYTRFEENLNYSAGALVRTWPNRFNAAKAARFARQPEAIANEVYGGRMGNDQPGDGWAYRGRGMLQLTGKANYLLFDKRLGIGLDTHPEIAAVPALSLLIACEFYRANGVLAKVDAGDLAGARRITNGGLIGLDHVKALFSKIMGLLS</sequence>
<organism evidence="1 2">
    <name type="scientific">Rhizorhabdus histidinilytica</name>
    <dbReference type="NCBI Taxonomy" id="439228"/>
    <lineage>
        <taxon>Bacteria</taxon>
        <taxon>Pseudomonadati</taxon>
        <taxon>Pseudomonadota</taxon>
        <taxon>Alphaproteobacteria</taxon>
        <taxon>Sphingomonadales</taxon>
        <taxon>Sphingomonadaceae</taxon>
        <taxon>Rhizorhabdus</taxon>
    </lineage>
</organism>
<dbReference type="PANTHER" id="PTHR34408">
    <property type="entry name" value="FAMILY PROTEIN, PUTATIVE-RELATED"/>
    <property type="match status" value="1"/>
</dbReference>
<dbReference type="Gene3D" id="1.10.530.10">
    <property type="match status" value="1"/>
</dbReference>
<name>A0A1T5BQK4_9SPHN</name>
<evidence type="ECO:0000313" key="2">
    <source>
        <dbReference type="Proteomes" id="UP000189818"/>
    </source>
</evidence>
<dbReference type="Proteomes" id="UP000189818">
    <property type="component" value="Unassembled WGS sequence"/>
</dbReference>
<accession>A0A1T5BQK4</accession>
<dbReference type="InterPro" id="IPR052354">
    <property type="entry name" value="Cell_Wall_Dynamics_Protein"/>
</dbReference>
<proteinExistence type="predicted"/>
<dbReference type="PANTHER" id="PTHR34408:SF1">
    <property type="entry name" value="GLYCOSYL HYDROLASE FAMILY 19 DOMAIN-CONTAINING PROTEIN HI_1415"/>
    <property type="match status" value="1"/>
</dbReference>
<dbReference type="STRING" id="439228.SAMN06295920_103181"/>
<dbReference type="AlphaFoldDB" id="A0A1T5BQK4"/>
<dbReference type="EMBL" id="FUYM01000003">
    <property type="protein sequence ID" value="SKB49200.1"/>
    <property type="molecule type" value="Genomic_DNA"/>
</dbReference>
<dbReference type="OrthoDB" id="3078754at2"/>
<dbReference type="SUPFAM" id="SSF53955">
    <property type="entry name" value="Lysozyme-like"/>
    <property type="match status" value="1"/>
</dbReference>
<keyword evidence="2" id="KW-1185">Reference proteome</keyword>
<dbReference type="InterPro" id="IPR023346">
    <property type="entry name" value="Lysozyme-like_dom_sf"/>
</dbReference>